<name>A0ABD1ZJN1_9MARC</name>
<gene>
    <name evidence="2" type="ORF">R1flu_019781</name>
</gene>
<dbReference type="Proteomes" id="UP001605036">
    <property type="component" value="Unassembled WGS sequence"/>
</dbReference>
<evidence type="ECO:0000256" key="1">
    <source>
        <dbReference type="SAM" id="MobiDB-lite"/>
    </source>
</evidence>
<evidence type="ECO:0000313" key="2">
    <source>
        <dbReference type="EMBL" id="KAL2651653.1"/>
    </source>
</evidence>
<protein>
    <submittedName>
        <fullName evidence="2">Uncharacterized protein</fullName>
    </submittedName>
</protein>
<feature type="region of interest" description="Disordered" evidence="1">
    <location>
        <begin position="1"/>
        <end position="33"/>
    </location>
</feature>
<sequence>MAASYSKPRLTVPHQTRTGPKATARCSQPPRGSINRALEQSASRVRAESPVMALAGQFENNRTLREQSADAVIAGTNWRAY</sequence>
<dbReference type="AlphaFoldDB" id="A0ABD1ZJN1"/>
<keyword evidence="3" id="KW-1185">Reference proteome</keyword>
<evidence type="ECO:0000313" key="3">
    <source>
        <dbReference type="Proteomes" id="UP001605036"/>
    </source>
</evidence>
<comment type="caution">
    <text evidence="2">The sequence shown here is derived from an EMBL/GenBank/DDBJ whole genome shotgun (WGS) entry which is preliminary data.</text>
</comment>
<proteinExistence type="predicted"/>
<dbReference type="EMBL" id="JBHFFA010000001">
    <property type="protein sequence ID" value="KAL2651653.1"/>
    <property type="molecule type" value="Genomic_DNA"/>
</dbReference>
<organism evidence="2 3">
    <name type="scientific">Riccia fluitans</name>
    <dbReference type="NCBI Taxonomy" id="41844"/>
    <lineage>
        <taxon>Eukaryota</taxon>
        <taxon>Viridiplantae</taxon>
        <taxon>Streptophyta</taxon>
        <taxon>Embryophyta</taxon>
        <taxon>Marchantiophyta</taxon>
        <taxon>Marchantiopsida</taxon>
        <taxon>Marchantiidae</taxon>
        <taxon>Marchantiales</taxon>
        <taxon>Ricciaceae</taxon>
        <taxon>Riccia</taxon>
    </lineage>
</organism>
<accession>A0ABD1ZJN1</accession>
<reference evidence="2 3" key="1">
    <citation type="submission" date="2024-09" db="EMBL/GenBank/DDBJ databases">
        <title>Chromosome-scale assembly of Riccia fluitans.</title>
        <authorList>
            <person name="Paukszto L."/>
            <person name="Sawicki J."/>
            <person name="Karawczyk K."/>
            <person name="Piernik-Szablinska J."/>
            <person name="Szczecinska M."/>
            <person name="Mazdziarz M."/>
        </authorList>
    </citation>
    <scope>NUCLEOTIDE SEQUENCE [LARGE SCALE GENOMIC DNA]</scope>
    <source>
        <strain evidence="2">Rf_01</strain>
        <tissue evidence="2">Aerial parts of the thallus</tissue>
    </source>
</reference>